<dbReference type="RefSeq" id="XP_018178856.1">
    <property type="nucleotide sequence ID" value="XM_018323625.1"/>
</dbReference>
<feature type="compositionally biased region" description="Polar residues" evidence="1">
    <location>
        <begin position="773"/>
        <end position="784"/>
    </location>
</feature>
<dbReference type="EMBL" id="LCWV01000022">
    <property type="protein sequence ID" value="PWI66897.1"/>
    <property type="molecule type" value="Genomic_DNA"/>
</dbReference>
<dbReference type="EMBL" id="LSBH01000001">
    <property type="protein sequence ID" value="OAQ88082.1"/>
    <property type="molecule type" value="Genomic_DNA"/>
</dbReference>
<reference evidence="2" key="4">
    <citation type="submission" date="2023-11" db="EMBL/GenBank/DDBJ databases">
        <authorList>
            <person name="Beijen E."/>
            <person name="Ohm R.A."/>
        </authorList>
    </citation>
    <scope>NUCLEOTIDE SEQUENCE</scope>
    <source>
        <strain evidence="2">CBS 150709</strain>
    </source>
</reference>
<feature type="compositionally biased region" description="Polar residues" evidence="1">
    <location>
        <begin position="571"/>
        <end position="583"/>
    </location>
</feature>
<feature type="compositionally biased region" description="Basic and acidic residues" evidence="1">
    <location>
        <begin position="363"/>
        <end position="379"/>
    </location>
</feature>
<gene>
    <name evidence="5" type="ORF">PCL_04741</name>
    <name evidence="2" type="ORF">Purlil1_10799</name>
    <name evidence="3" type="ORF">VFPBJ_02123</name>
    <name evidence="4" type="ORF">VFPFJ_06550</name>
</gene>
<evidence type="ECO:0000256" key="1">
    <source>
        <dbReference type="SAM" id="MobiDB-lite"/>
    </source>
</evidence>
<dbReference type="STRING" id="33203.A0A179HDN8"/>
<proteinExistence type="predicted"/>
<evidence type="ECO:0000313" key="4">
    <source>
        <dbReference type="EMBL" id="OAQ90137.1"/>
    </source>
</evidence>
<feature type="compositionally biased region" description="Low complexity" evidence="1">
    <location>
        <begin position="407"/>
        <end position="425"/>
    </location>
</feature>
<protein>
    <submittedName>
        <fullName evidence="3">Uncharacterized protein</fullName>
    </submittedName>
</protein>
<dbReference type="Proteomes" id="UP000078240">
    <property type="component" value="Unassembled WGS sequence"/>
</dbReference>
<name>A0A179HDN8_PURLI</name>
<feature type="compositionally biased region" description="Basic and acidic residues" evidence="1">
    <location>
        <begin position="438"/>
        <end position="453"/>
    </location>
</feature>
<dbReference type="Proteomes" id="UP000078340">
    <property type="component" value="Unassembled WGS sequence"/>
</dbReference>
<dbReference type="EMBL" id="JAWRVI010000058">
    <property type="protein sequence ID" value="KAK4083229.1"/>
    <property type="molecule type" value="Genomic_DNA"/>
</dbReference>
<feature type="region of interest" description="Disordered" evidence="1">
    <location>
        <begin position="207"/>
        <end position="712"/>
    </location>
</feature>
<evidence type="ECO:0000313" key="3">
    <source>
        <dbReference type="EMBL" id="OAQ88082.1"/>
    </source>
</evidence>
<dbReference type="AlphaFoldDB" id="A0A179HDN8"/>
<evidence type="ECO:0000313" key="6">
    <source>
        <dbReference type="Proteomes" id="UP000078240"/>
    </source>
</evidence>
<dbReference type="Proteomes" id="UP000245956">
    <property type="component" value="Unassembled WGS sequence"/>
</dbReference>
<dbReference type="Proteomes" id="UP001287286">
    <property type="component" value="Unassembled WGS sequence"/>
</dbReference>
<dbReference type="OMA" id="RRADRYM"/>
<feature type="compositionally biased region" description="Basic and acidic residues" evidence="1">
    <location>
        <begin position="121"/>
        <end position="131"/>
    </location>
</feature>
<accession>A0A179HDN8</accession>
<reference evidence="5 7" key="2">
    <citation type="journal article" date="2016" name="Front. Microbiol.">
        <title>Genome and transcriptome sequences reveal the specific parasitism of the nematophagous Purpureocillium lilacinum 36-1.</title>
        <authorList>
            <person name="Xie J."/>
            <person name="Li S."/>
            <person name="Mo C."/>
            <person name="Xiao X."/>
            <person name="Peng D."/>
            <person name="Wang G."/>
            <person name="Xiao Y."/>
        </authorList>
    </citation>
    <scope>NUCLEOTIDE SEQUENCE [LARGE SCALE GENOMIC DNA]</scope>
    <source>
        <strain evidence="5 7">36-1</strain>
    </source>
</reference>
<feature type="compositionally biased region" description="Low complexity" evidence="1">
    <location>
        <begin position="178"/>
        <end position="190"/>
    </location>
</feature>
<evidence type="ECO:0000313" key="5">
    <source>
        <dbReference type="EMBL" id="PWI66897.1"/>
    </source>
</evidence>
<feature type="region of interest" description="Disordered" evidence="1">
    <location>
        <begin position="738"/>
        <end position="803"/>
    </location>
</feature>
<evidence type="ECO:0000313" key="2">
    <source>
        <dbReference type="EMBL" id="KAK4083229.1"/>
    </source>
</evidence>
<evidence type="ECO:0000313" key="7">
    <source>
        <dbReference type="Proteomes" id="UP000245956"/>
    </source>
</evidence>
<dbReference type="GeneID" id="28888674"/>
<feature type="compositionally biased region" description="Basic residues" evidence="1">
    <location>
        <begin position="1"/>
        <end position="16"/>
    </location>
</feature>
<comment type="caution">
    <text evidence="3">The sequence shown here is derived from an EMBL/GenBank/DDBJ whole genome shotgun (WGS) entry which is preliminary data.</text>
</comment>
<feature type="compositionally biased region" description="Basic residues" evidence="1">
    <location>
        <begin position="103"/>
        <end position="120"/>
    </location>
</feature>
<feature type="region of interest" description="Disordered" evidence="1">
    <location>
        <begin position="1"/>
        <end position="192"/>
    </location>
</feature>
<organism evidence="3 6">
    <name type="scientific">Purpureocillium lilacinum</name>
    <name type="common">Paecilomyces lilacinus</name>
    <dbReference type="NCBI Taxonomy" id="33203"/>
    <lineage>
        <taxon>Eukaryota</taxon>
        <taxon>Fungi</taxon>
        <taxon>Dikarya</taxon>
        <taxon>Ascomycota</taxon>
        <taxon>Pezizomycotina</taxon>
        <taxon>Sordariomycetes</taxon>
        <taxon>Hypocreomycetidae</taxon>
        <taxon>Hypocreales</taxon>
        <taxon>Ophiocordycipitaceae</taxon>
        <taxon>Purpureocillium</taxon>
    </lineage>
</organism>
<evidence type="ECO:0000313" key="8">
    <source>
        <dbReference type="Proteomes" id="UP001287286"/>
    </source>
</evidence>
<keyword evidence="8" id="KW-1185">Reference proteome</keyword>
<feature type="compositionally biased region" description="Polar residues" evidence="1">
    <location>
        <begin position="91"/>
        <end position="102"/>
    </location>
</feature>
<feature type="compositionally biased region" description="Basic and acidic residues" evidence="1">
    <location>
        <begin position="793"/>
        <end position="803"/>
    </location>
</feature>
<feature type="compositionally biased region" description="Basic and acidic residues" evidence="1">
    <location>
        <begin position="249"/>
        <end position="309"/>
    </location>
</feature>
<sequence>MALWPFRRKSSRKRSRSGAALSDGEGPPLQGHAEGVAARAVSKKKQRTEPVKLRRRPRTYSFSPGRNDSIRVDRPHAGRQPAGRAGGAADTGQQELAWTRTPTLHHKNNPVPSRRRSSKRRREDHEREAEIKAMSAHMPTRPGADAWTTGGALSKQSSKRAKTNAAAGQWDKPTSNVSLPLPDSIRSSRSSDSDFVAYKISALDSLAPRPTLRYAQGSRWTPSRASDPAGSGMQKKRVAEWDAIPEGALDARKRIDDLADGLDARDLRELMERDNRRRERKRQLEQERVERRLARRAEKQRRDEAEARKTGTPPPENLERGVLGRELVGLGIDPPSAVVTSSKRRTTPTREPLAELEQTSSKEPLESFHRTETLPKEEPSALETQTTAAAAAASVVIPVPHPKPPTAREAQASTASQSSLLGGLLRAKKSLSKSTLGSDKDRMVVDDEPRKDSVGSNKHARLSISSFLRWGGRSRRNSGPSSFSNTSREEMQAAAQAQAEALAKLQGEDVPHGNYLASKAGAAPKRTRSRFREDLPDFPLSPPDSRVQSPESEPLPLPMVAEVKTPETESRPTVSSRLGTPTSAPRHIQGAQPAATSDDKVYGAQSAEDPYQSISLASIDSEGSWLSGRIGSKRSTTLRDSIAKASHRDHAMTESPSSGTPDETAITDDDYLSRLAPHRHSGVMTAGRPSGEGRPSSDEDEPMREGDVKWGAVGARPHLVQYHEHNRDTMRSHEVLMNMESGDDDSEAPISPVSPVSPVSLEKADLQRARSVNVGQGHSRNFSAGSAKLLDIYPREPLEQRQA</sequence>
<feature type="compositionally biased region" description="Low complexity" evidence="1">
    <location>
        <begin position="492"/>
        <end position="503"/>
    </location>
</feature>
<dbReference type="KEGG" id="plj:28888674"/>
<reference evidence="5" key="1">
    <citation type="submission" date="2015-05" db="EMBL/GenBank/DDBJ databases">
        <authorList>
            <person name="Wang D.B."/>
            <person name="Wang M."/>
        </authorList>
    </citation>
    <scope>NUCLEOTIDE SEQUENCE</scope>
    <source>
        <strain evidence="5">36-1</strain>
    </source>
</reference>
<reference evidence="3 6" key="3">
    <citation type="submission" date="2016-01" db="EMBL/GenBank/DDBJ databases">
        <title>Biosynthesis of antibiotic leucinostatins and their inhibition on Phytophthora in bio-control Purpureocillium lilacinum.</title>
        <authorList>
            <person name="Wang G."/>
            <person name="Liu Z."/>
            <person name="Lin R."/>
            <person name="Li E."/>
            <person name="Mao Z."/>
            <person name="Ling J."/>
            <person name="Yin W."/>
            <person name="Xie B."/>
        </authorList>
    </citation>
    <scope>NUCLEOTIDE SEQUENCE [LARGE SCALE GENOMIC DNA]</scope>
    <source>
        <strain evidence="3">PLBJ-1</strain>
        <strain evidence="4">PLFJ-1</strain>
    </source>
</reference>
<feature type="compositionally biased region" description="Low complexity" evidence="1">
    <location>
        <begin position="751"/>
        <end position="760"/>
    </location>
</feature>
<dbReference type="EMBL" id="LSBI01000005">
    <property type="protein sequence ID" value="OAQ90137.1"/>
    <property type="molecule type" value="Genomic_DNA"/>
</dbReference>
<reference evidence="2 8" key="5">
    <citation type="journal article" date="2024" name="Microbiol. Resour. Announc.">
        <title>Genome annotations for the ascomycete fungi Trichoderma harzianum, Trichoderma aggressivum, and Purpureocillium lilacinum.</title>
        <authorList>
            <person name="Beijen E.P.W."/>
            <person name="Ohm R.A."/>
        </authorList>
    </citation>
    <scope>NUCLEOTIDE SEQUENCE [LARGE SCALE GENOMIC DNA]</scope>
    <source>
        <strain evidence="2 8">CBS 150709</strain>
    </source>
</reference>